<sequence length="425" mass="47905">NLPNLEILDLTGSKKLIECPNVSGSPKLKDVILDCCESMPEVDSSIFLLQKLERLNMAGCKSVKSLSGNTCSLALLQLNAMDCINLQEFSVTFASTDRLILGLTNWSGNELPSSLLNKKNHDSIYFPMIECLVDLPENFAKRIWLVSPLNREHVHPSITLHKILSSPAFIGVKLLVISYIPTLSEIPDNISLLSSLESLRLIAIGIRSLPETIKYLPRLSELCIYDCEMLQSIPALSRFTEFFIVSNCESLETVLSTMGGPYNHRPIPVTCMPGIEYWFDYTSTQVSFSLELPPKLFGFVYYLVLSQGRVEEGVGIGCECYLDNISGERICITSFPRADIFQFPWFYKVIETTIHMMSDHVVLWYDPVSCKQIMEEIKSINDVSGIGYNPKLTFRFFIDENVYDDVVIQECGFRPSKTSLKLHSA</sequence>
<dbReference type="SUPFAM" id="SSF52058">
    <property type="entry name" value="L domain-like"/>
    <property type="match status" value="1"/>
</dbReference>
<reference evidence="1 2" key="1">
    <citation type="journal article" date="2018" name="Front. Plant Sci.">
        <title>Red Clover (Trifolium pratense) and Zigzag Clover (T. medium) - A Picture of Genomic Similarities and Differences.</title>
        <authorList>
            <person name="Dluhosova J."/>
            <person name="Istvanek J."/>
            <person name="Nedelnik J."/>
            <person name="Repkova J."/>
        </authorList>
    </citation>
    <scope>NUCLEOTIDE SEQUENCE [LARGE SCALE GENOMIC DNA]</scope>
    <source>
        <strain evidence="2">cv. 10/8</strain>
        <tissue evidence="1">Leaf</tissue>
    </source>
</reference>
<organism evidence="1 2">
    <name type="scientific">Trifolium medium</name>
    <dbReference type="NCBI Taxonomy" id="97028"/>
    <lineage>
        <taxon>Eukaryota</taxon>
        <taxon>Viridiplantae</taxon>
        <taxon>Streptophyta</taxon>
        <taxon>Embryophyta</taxon>
        <taxon>Tracheophyta</taxon>
        <taxon>Spermatophyta</taxon>
        <taxon>Magnoliopsida</taxon>
        <taxon>eudicotyledons</taxon>
        <taxon>Gunneridae</taxon>
        <taxon>Pentapetalae</taxon>
        <taxon>rosids</taxon>
        <taxon>fabids</taxon>
        <taxon>Fabales</taxon>
        <taxon>Fabaceae</taxon>
        <taxon>Papilionoideae</taxon>
        <taxon>50 kb inversion clade</taxon>
        <taxon>NPAAA clade</taxon>
        <taxon>Hologalegina</taxon>
        <taxon>IRL clade</taxon>
        <taxon>Trifolieae</taxon>
        <taxon>Trifolium</taxon>
    </lineage>
</organism>
<dbReference type="EMBL" id="LXQA010000928">
    <property type="protein sequence ID" value="MCH80327.1"/>
    <property type="molecule type" value="Genomic_DNA"/>
</dbReference>
<feature type="non-terminal residue" evidence="1">
    <location>
        <position position="1"/>
    </location>
</feature>
<dbReference type="PANTHER" id="PTHR45752">
    <property type="entry name" value="LEUCINE-RICH REPEAT-CONTAINING"/>
    <property type="match status" value="1"/>
</dbReference>
<dbReference type="InterPro" id="IPR032675">
    <property type="entry name" value="LRR_dom_sf"/>
</dbReference>
<dbReference type="Gene3D" id="3.80.10.10">
    <property type="entry name" value="Ribonuclease Inhibitor"/>
    <property type="match status" value="2"/>
</dbReference>
<dbReference type="Proteomes" id="UP000265520">
    <property type="component" value="Unassembled WGS sequence"/>
</dbReference>
<dbReference type="AlphaFoldDB" id="A0A392LZ67"/>
<keyword evidence="2" id="KW-1185">Reference proteome</keyword>
<proteinExistence type="predicted"/>
<evidence type="ECO:0000313" key="2">
    <source>
        <dbReference type="Proteomes" id="UP000265520"/>
    </source>
</evidence>
<dbReference type="InterPro" id="IPR050715">
    <property type="entry name" value="LRR-SigEffector_domain"/>
</dbReference>
<gene>
    <name evidence="1" type="ORF">A2U01_0001094</name>
</gene>
<name>A0A392LZ67_9FABA</name>
<comment type="caution">
    <text evidence="1">The sequence shown here is derived from an EMBL/GenBank/DDBJ whole genome shotgun (WGS) entry which is preliminary data.</text>
</comment>
<accession>A0A392LZ67</accession>
<protein>
    <submittedName>
        <fullName evidence="1">TIR-NBS-LRR resistance protein</fullName>
    </submittedName>
</protein>
<evidence type="ECO:0000313" key="1">
    <source>
        <dbReference type="EMBL" id="MCH80327.1"/>
    </source>
</evidence>
<dbReference type="PANTHER" id="PTHR45752:SF195">
    <property type="entry name" value="LEUCINE-RICH REPEAT (LRR) FAMILY PROTEIN-RELATED"/>
    <property type="match status" value="1"/>
</dbReference>